<evidence type="ECO:0000256" key="3">
    <source>
        <dbReference type="ARBA" id="ARBA00022448"/>
    </source>
</evidence>
<dbReference type="PANTHER" id="PTHR30413:SF8">
    <property type="entry name" value="TRANSPORT PERMEASE PROTEIN"/>
    <property type="match status" value="1"/>
</dbReference>
<feature type="domain" description="ABC transmembrane type-2" evidence="10">
    <location>
        <begin position="33"/>
        <end position="254"/>
    </location>
</feature>
<feature type="transmembrane region" description="Helical" evidence="9">
    <location>
        <begin position="231"/>
        <end position="251"/>
    </location>
</feature>
<evidence type="ECO:0000256" key="7">
    <source>
        <dbReference type="ARBA" id="ARBA00022989"/>
    </source>
</evidence>
<feature type="transmembrane region" description="Helical" evidence="9">
    <location>
        <begin position="106"/>
        <end position="134"/>
    </location>
</feature>
<evidence type="ECO:0000256" key="2">
    <source>
        <dbReference type="ARBA" id="ARBA00007783"/>
    </source>
</evidence>
<dbReference type="PROSITE" id="PS51012">
    <property type="entry name" value="ABC_TM2"/>
    <property type="match status" value="1"/>
</dbReference>
<evidence type="ECO:0000256" key="4">
    <source>
        <dbReference type="ARBA" id="ARBA00022475"/>
    </source>
</evidence>
<feature type="transmembrane region" description="Helical" evidence="9">
    <location>
        <begin position="183"/>
        <end position="199"/>
    </location>
</feature>
<keyword evidence="6 9" id="KW-0812">Transmembrane</keyword>
<dbReference type="EMBL" id="JBHRSW010000015">
    <property type="protein sequence ID" value="MFC3121960.1"/>
    <property type="molecule type" value="Genomic_DNA"/>
</dbReference>
<comment type="subcellular location">
    <subcellularLocation>
        <location evidence="1 9">Cell inner membrane</location>
        <topology evidence="1 9">Multi-pass membrane protein</topology>
    </subcellularLocation>
</comment>
<evidence type="ECO:0000259" key="10">
    <source>
        <dbReference type="PROSITE" id="PS51012"/>
    </source>
</evidence>
<comment type="similarity">
    <text evidence="2 9">Belongs to the ABC-2 integral membrane protein family.</text>
</comment>
<proteinExistence type="inferred from homology"/>
<evidence type="ECO:0000256" key="1">
    <source>
        <dbReference type="ARBA" id="ARBA00004429"/>
    </source>
</evidence>
<reference evidence="12" key="1">
    <citation type="journal article" date="2019" name="Int. J. Syst. Evol. Microbiol.">
        <title>The Global Catalogue of Microorganisms (GCM) 10K type strain sequencing project: providing services to taxonomists for standard genome sequencing and annotation.</title>
        <authorList>
            <consortium name="The Broad Institute Genomics Platform"/>
            <consortium name="The Broad Institute Genome Sequencing Center for Infectious Disease"/>
            <person name="Wu L."/>
            <person name="Ma J."/>
        </authorList>
    </citation>
    <scope>NUCLEOTIDE SEQUENCE [LARGE SCALE GENOMIC DNA]</scope>
    <source>
        <strain evidence="12">KCTC 52473</strain>
    </source>
</reference>
<organism evidence="11 12">
    <name type="scientific">Agaribacter flavus</name>
    <dbReference type="NCBI Taxonomy" id="1902781"/>
    <lineage>
        <taxon>Bacteria</taxon>
        <taxon>Pseudomonadati</taxon>
        <taxon>Pseudomonadota</taxon>
        <taxon>Gammaproteobacteria</taxon>
        <taxon>Alteromonadales</taxon>
        <taxon>Alteromonadaceae</taxon>
        <taxon>Agaribacter</taxon>
    </lineage>
</organism>
<keyword evidence="7 9" id="KW-1133">Transmembrane helix</keyword>
<dbReference type="RefSeq" id="WP_376920090.1">
    <property type="nucleotide sequence ID" value="NZ_JBHRSW010000015.1"/>
</dbReference>
<evidence type="ECO:0000313" key="11">
    <source>
        <dbReference type="EMBL" id="MFC3121960.1"/>
    </source>
</evidence>
<keyword evidence="5" id="KW-0997">Cell inner membrane</keyword>
<dbReference type="PANTHER" id="PTHR30413">
    <property type="entry name" value="INNER MEMBRANE TRANSPORT PERMEASE"/>
    <property type="match status" value="1"/>
</dbReference>
<keyword evidence="12" id="KW-1185">Reference proteome</keyword>
<evidence type="ECO:0000256" key="6">
    <source>
        <dbReference type="ARBA" id="ARBA00022692"/>
    </source>
</evidence>
<sequence length="261" mass="30074">MAIARKRSKWRVWRDVIYSLMVREIKTGFSDKLGLSWAILNPIVFIFVLSFVRGRLDGGETYSMPTFTFMAYGLLIFQLFLQTFNASSMAIKKSKPLFAFRQVQPISPVIACAVFEGIVKIFVIIGITVVMYLLMMEIRIDNPLGVISIFFTVWFIGGIAGLIFGIAQLYIPEINKFKNMMTRPLFFISGIFFSLRDIPKEYWWLLDWNPLLHATELARYYSYTSYGKVGVSQSFILEVLLVMTAFSLLFYRASWKGAISR</sequence>
<evidence type="ECO:0000256" key="5">
    <source>
        <dbReference type="ARBA" id="ARBA00022519"/>
    </source>
</evidence>
<feature type="transmembrane region" description="Helical" evidence="9">
    <location>
        <begin position="146"/>
        <end position="171"/>
    </location>
</feature>
<evidence type="ECO:0000313" key="12">
    <source>
        <dbReference type="Proteomes" id="UP001595478"/>
    </source>
</evidence>
<dbReference type="InterPro" id="IPR047817">
    <property type="entry name" value="ABC2_TM_bact-type"/>
</dbReference>
<keyword evidence="3 9" id="KW-0813">Transport</keyword>
<feature type="transmembrane region" description="Helical" evidence="9">
    <location>
        <begin position="33"/>
        <end position="52"/>
    </location>
</feature>
<protein>
    <recommendedName>
        <fullName evidence="9">Transport permease protein</fullName>
    </recommendedName>
</protein>
<dbReference type="Pfam" id="PF01061">
    <property type="entry name" value="ABC2_membrane"/>
    <property type="match status" value="1"/>
</dbReference>
<feature type="transmembrane region" description="Helical" evidence="9">
    <location>
        <begin position="64"/>
        <end position="85"/>
    </location>
</feature>
<name>A0ABV7FTC9_9ALTE</name>
<gene>
    <name evidence="11" type="ORF">ACFOHL_10035</name>
</gene>
<dbReference type="Proteomes" id="UP001595478">
    <property type="component" value="Unassembled WGS sequence"/>
</dbReference>
<keyword evidence="8 9" id="KW-0472">Membrane</keyword>
<evidence type="ECO:0000256" key="8">
    <source>
        <dbReference type="ARBA" id="ARBA00023136"/>
    </source>
</evidence>
<accession>A0ABV7FTC9</accession>
<evidence type="ECO:0000256" key="9">
    <source>
        <dbReference type="RuleBase" id="RU361157"/>
    </source>
</evidence>
<dbReference type="InterPro" id="IPR013525">
    <property type="entry name" value="ABC2_TM"/>
</dbReference>
<keyword evidence="4 9" id="KW-1003">Cell membrane</keyword>
<comment type="caution">
    <text evidence="11">The sequence shown here is derived from an EMBL/GenBank/DDBJ whole genome shotgun (WGS) entry which is preliminary data.</text>
</comment>